<keyword evidence="1" id="KW-0472">Membrane</keyword>
<dbReference type="AlphaFoldDB" id="A0A0F9FD19"/>
<name>A0A0F9FD19_9ZZZZ</name>
<keyword evidence="1" id="KW-1133">Transmembrane helix</keyword>
<gene>
    <name evidence="2" type="ORF">LCGC14_1967590</name>
</gene>
<reference evidence="2" key="1">
    <citation type="journal article" date="2015" name="Nature">
        <title>Complex archaea that bridge the gap between prokaryotes and eukaryotes.</title>
        <authorList>
            <person name="Spang A."/>
            <person name="Saw J.H."/>
            <person name="Jorgensen S.L."/>
            <person name="Zaremba-Niedzwiedzka K."/>
            <person name="Martijn J."/>
            <person name="Lind A.E."/>
            <person name="van Eijk R."/>
            <person name="Schleper C."/>
            <person name="Guy L."/>
            <person name="Ettema T.J."/>
        </authorList>
    </citation>
    <scope>NUCLEOTIDE SEQUENCE</scope>
</reference>
<feature type="transmembrane region" description="Helical" evidence="1">
    <location>
        <begin position="5"/>
        <end position="28"/>
    </location>
</feature>
<accession>A0A0F9FD19</accession>
<evidence type="ECO:0000313" key="2">
    <source>
        <dbReference type="EMBL" id="KKL84153.1"/>
    </source>
</evidence>
<sequence>MNRKLLPVVLELFGIAVVGAGIGIEFVYEADWGFVAITSGSLFIAMGGVIWGKFVRRG</sequence>
<proteinExistence type="predicted"/>
<evidence type="ECO:0000256" key="1">
    <source>
        <dbReference type="SAM" id="Phobius"/>
    </source>
</evidence>
<organism evidence="2">
    <name type="scientific">marine sediment metagenome</name>
    <dbReference type="NCBI Taxonomy" id="412755"/>
    <lineage>
        <taxon>unclassified sequences</taxon>
        <taxon>metagenomes</taxon>
        <taxon>ecological metagenomes</taxon>
    </lineage>
</organism>
<comment type="caution">
    <text evidence="2">The sequence shown here is derived from an EMBL/GenBank/DDBJ whole genome shotgun (WGS) entry which is preliminary data.</text>
</comment>
<feature type="transmembrane region" description="Helical" evidence="1">
    <location>
        <begin position="34"/>
        <end position="55"/>
    </location>
</feature>
<protein>
    <submittedName>
        <fullName evidence="2">Uncharacterized protein</fullName>
    </submittedName>
</protein>
<keyword evidence="1" id="KW-0812">Transmembrane</keyword>
<dbReference type="EMBL" id="LAZR01021781">
    <property type="protein sequence ID" value="KKL84153.1"/>
    <property type="molecule type" value="Genomic_DNA"/>
</dbReference>